<dbReference type="EMBL" id="RQXT01000029">
    <property type="protein sequence ID" value="RRH96906.1"/>
    <property type="molecule type" value="Genomic_DNA"/>
</dbReference>
<protein>
    <submittedName>
        <fullName evidence="1">Uncharacterized protein</fullName>
    </submittedName>
</protein>
<comment type="caution">
    <text evidence="1">The sequence shown here is derived from an EMBL/GenBank/DDBJ whole genome shotgun (WGS) entry which is preliminary data.</text>
</comment>
<evidence type="ECO:0000313" key="1">
    <source>
        <dbReference type="EMBL" id="RRH96906.1"/>
    </source>
</evidence>
<dbReference type="AlphaFoldDB" id="A0A3P3FFG0"/>
<gene>
    <name evidence="1" type="ORF">EH240_21685</name>
</gene>
<proteinExistence type="predicted"/>
<dbReference type="OrthoDB" id="8099628at2"/>
<name>A0A3P3FFG0_9HYPH</name>
<organism evidence="1 2">
    <name type="scientific">Mesorhizobium tamadayense</name>
    <dbReference type="NCBI Taxonomy" id="425306"/>
    <lineage>
        <taxon>Bacteria</taxon>
        <taxon>Pseudomonadati</taxon>
        <taxon>Pseudomonadota</taxon>
        <taxon>Alphaproteobacteria</taxon>
        <taxon>Hyphomicrobiales</taxon>
        <taxon>Phyllobacteriaceae</taxon>
        <taxon>Mesorhizobium</taxon>
    </lineage>
</organism>
<reference evidence="1 2" key="1">
    <citation type="submission" date="2018-11" db="EMBL/GenBank/DDBJ databases">
        <title>the genome of Mesorhizobium tamadayense DSM 28320.</title>
        <authorList>
            <person name="Gao J."/>
        </authorList>
    </citation>
    <scope>NUCLEOTIDE SEQUENCE [LARGE SCALE GENOMIC DNA]</scope>
    <source>
        <strain evidence="1 2">DSM 28320</strain>
    </source>
</reference>
<dbReference type="Proteomes" id="UP000273786">
    <property type="component" value="Unassembled WGS sequence"/>
</dbReference>
<accession>A0A3P3FFG0</accession>
<keyword evidence="2" id="KW-1185">Reference proteome</keyword>
<dbReference type="RefSeq" id="WP_125002431.1">
    <property type="nucleotide sequence ID" value="NZ_RQXT01000029.1"/>
</dbReference>
<sequence>MSGGGGGGGRDDLSPGVGGGADQCGKSYIAPINSPKAAVLGPLAAGAVLDVDVLTSGSSSALVVKDAAGALAGALTFLGYLTVINCIVQQGIAYKATIQTITGGVYTVEVAPL</sequence>
<evidence type="ECO:0000313" key="2">
    <source>
        <dbReference type="Proteomes" id="UP000273786"/>
    </source>
</evidence>